<protein>
    <recommendedName>
        <fullName evidence="4">DUF1068 domain-containing protein</fullName>
    </recommendedName>
</protein>
<dbReference type="STRING" id="55188.A0A2H5QGZ6"/>
<reference evidence="2 3" key="1">
    <citation type="journal article" date="2017" name="Front. Genet.">
        <title>Draft sequencing of the heterozygous diploid genome of Satsuma (Citrus unshiu Marc.) using a hybrid assembly approach.</title>
        <authorList>
            <person name="Shimizu T."/>
            <person name="Tanizawa Y."/>
            <person name="Mochizuki T."/>
            <person name="Nagasaki H."/>
            <person name="Yoshioka T."/>
            <person name="Toyoda A."/>
            <person name="Fujiyama A."/>
            <person name="Kaminuma E."/>
            <person name="Nakamura Y."/>
        </authorList>
    </citation>
    <scope>NUCLEOTIDE SEQUENCE [LARGE SCALE GENOMIC DNA]</scope>
    <source>
        <strain evidence="3">cv. Miyagawa wase</strain>
    </source>
</reference>
<gene>
    <name evidence="2" type="ORF">CUMW_229340</name>
</gene>
<feature type="transmembrane region" description="Helical" evidence="1">
    <location>
        <begin position="14"/>
        <end position="32"/>
    </location>
</feature>
<keyword evidence="1" id="KW-0472">Membrane</keyword>
<dbReference type="Pfam" id="PF06364">
    <property type="entry name" value="DUF1068"/>
    <property type="match status" value="1"/>
</dbReference>
<keyword evidence="3" id="KW-1185">Reference proteome</keyword>
<dbReference type="Proteomes" id="UP000236630">
    <property type="component" value="Unassembled WGS sequence"/>
</dbReference>
<dbReference type="AlphaFoldDB" id="A0A2H5QGZ6"/>
<evidence type="ECO:0000313" key="3">
    <source>
        <dbReference type="Proteomes" id="UP000236630"/>
    </source>
</evidence>
<sequence length="175" mass="19340">MAHSLQKGRCSRGVYRLVLFLVGAVLVGYNVGPPFHARIKKNSSVVPASCPCFCECSSELGLALPLGPNNDSFTDCGKHDPELSAEMEKDTVALLSEELALQKSVANETLQRSKEVIMDARKASSHYQREAEKCTAGIETCEEARERAEKDLGEESRLSALWEKRAREHGWKDDS</sequence>
<evidence type="ECO:0000313" key="2">
    <source>
        <dbReference type="EMBL" id="GAY63899.1"/>
    </source>
</evidence>
<accession>A0A2H5QGZ6</accession>
<proteinExistence type="predicted"/>
<keyword evidence="1" id="KW-1133">Transmembrane helix</keyword>
<dbReference type="PANTHER" id="PTHR32254">
    <property type="entry name" value="EXPRESSED PROTEIN"/>
    <property type="match status" value="1"/>
</dbReference>
<keyword evidence="1" id="KW-0812">Transmembrane</keyword>
<comment type="caution">
    <text evidence="2">The sequence shown here is derived from an EMBL/GenBank/DDBJ whole genome shotgun (WGS) entry which is preliminary data.</text>
</comment>
<name>A0A2H5QGZ6_CITUN</name>
<dbReference type="EMBL" id="BDQV01000377">
    <property type="protein sequence ID" value="GAY63899.1"/>
    <property type="molecule type" value="Genomic_DNA"/>
</dbReference>
<evidence type="ECO:0008006" key="4">
    <source>
        <dbReference type="Google" id="ProtNLM"/>
    </source>
</evidence>
<dbReference type="PANTHER" id="PTHR32254:SF6">
    <property type="entry name" value="DUF1068 DOMAIN-CONTAINING PROTEIN"/>
    <property type="match status" value="1"/>
</dbReference>
<organism evidence="2 3">
    <name type="scientific">Citrus unshiu</name>
    <name type="common">Satsuma mandarin</name>
    <name type="synonym">Citrus nobilis var. unshiu</name>
    <dbReference type="NCBI Taxonomy" id="55188"/>
    <lineage>
        <taxon>Eukaryota</taxon>
        <taxon>Viridiplantae</taxon>
        <taxon>Streptophyta</taxon>
        <taxon>Embryophyta</taxon>
        <taxon>Tracheophyta</taxon>
        <taxon>Spermatophyta</taxon>
        <taxon>Magnoliopsida</taxon>
        <taxon>eudicotyledons</taxon>
        <taxon>Gunneridae</taxon>
        <taxon>Pentapetalae</taxon>
        <taxon>rosids</taxon>
        <taxon>malvids</taxon>
        <taxon>Sapindales</taxon>
        <taxon>Rutaceae</taxon>
        <taxon>Aurantioideae</taxon>
        <taxon>Citrus</taxon>
    </lineage>
</organism>
<dbReference type="InterPro" id="IPR010471">
    <property type="entry name" value="DUF1068"/>
</dbReference>
<evidence type="ECO:0000256" key="1">
    <source>
        <dbReference type="SAM" id="Phobius"/>
    </source>
</evidence>